<evidence type="ECO:0000256" key="5">
    <source>
        <dbReference type="ARBA" id="ARBA00022927"/>
    </source>
</evidence>
<comment type="caution">
    <text evidence="14">The sequence shown here is derived from an EMBL/GenBank/DDBJ whole genome shotgun (WGS) entry which is preliminary data.</text>
</comment>
<organism evidence="14 15">
    <name type="scientific">Cristinia sonorae</name>
    <dbReference type="NCBI Taxonomy" id="1940300"/>
    <lineage>
        <taxon>Eukaryota</taxon>
        <taxon>Fungi</taxon>
        <taxon>Dikarya</taxon>
        <taxon>Basidiomycota</taxon>
        <taxon>Agaricomycotina</taxon>
        <taxon>Agaricomycetes</taxon>
        <taxon>Agaricomycetidae</taxon>
        <taxon>Agaricales</taxon>
        <taxon>Pleurotineae</taxon>
        <taxon>Stephanosporaceae</taxon>
        <taxon>Cristinia</taxon>
    </lineage>
</organism>
<keyword evidence="8 11" id="KW-0472">Membrane</keyword>
<feature type="compositionally biased region" description="Low complexity" evidence="12">
    <location>
        <begin position="96"/>
        <end position="113"/>
    </location>
</feature>
<proteinExistence type="inferred from homology"/>
<evidence type="ECO:0000256" key="8">
    <source>
        <dbReference type="ARBA" id="ARBA00023136"/>
    </source>
</evidence>
<evidence type="ECO:0000256" key="3">
    <source>
        <dbReference type="ARBA" id="ARBA00022448"/>
    </source>
</evidence>
<dbReference type="CDD" id="cd15863">
    <property type="entry name" value="SNARE_GS27"/>
    <property type="match status" value="1"/>
</dbReference>
<keyword evidence="7" id="KW-0333">Golgi apparatus</keyword>
<dbReference type="EMBL" id="JAEVFJ010000060">
    <property type="protein sequence ID" value="KAH8078049.1"/>
    <property type="molecule type" value="Genomic_DNA"/>
</dbReference>
<evidence type="ECO:0000256" key="11">
    <source>
        <dbReference type="PIRNR" id="PIRNR028865"/>
    </source>
</evidence>
<dbReference type="GO" id="GO:0031902">
    <property type="term" value="C:late endosome membrane"/>
    <property type="evidence" value="ECO:0007669"/>
    <property type="project" value="TreeGrafter"/>
</dbReference>
<dbReference type="Pfam" id="PF12352">
    <property type="entry name" value="V-SNARE_C"/>
    <property type="match status" value="1"/>
</dbReference>
<dbReference type="GO" id="GO:0015031">
    <property type="term" value="P:protein transport"/>
    <property type="evidence" value="ECO:0007669"/>
    <property type="project" value="UniProtKB-KW"/>
</dbReference>
<keyword evidence="5 11" id="KW-0653">Protein transport</keyword>
<dbReference type="GO" id="GO:0006888">
    <property type="term" value="P:endoplasmic reticulum to Golgi vesicle-mediated transport"/>
    <property type="evidence" value="ECO:0007669"/>
    <property type="project" value="TreeGrafter"/>
</dbReference>
<evidence type="ECO:0000313" key="14">
    <source>
        <dbReference type="EMBL" id="KAH8078049.1"/>
    </source>
</evidence>
<dbReference type="OrthoDB" id="158360at2759"/>
<dbReference type="Proteomes" id="UP000813824">
    <property type="component" value="Unassembled WGS sequence"/>
</dbReference>
<gene>
    <name evidence="14" type="ORF">BXZ70DRAFT_689335</name>
</gene>
<keyword evidence="4 13" id="KW-0812">Transmembrane</keyword>
<keyword evidence="15" id="KW-1185">Reference proteome</keyword>
<comment type="subcellular location">
    <subcellularLocation>
        <location evidence="1">Endoplasmic reticulum membrane</location>
        <topology evidence="1">Single-pass type IV membrane protein</topology>
    </subcellularLocation>
    <subcellularLocation>
        <location evidence="2">Golgi apparatus membrane</location>
        <topology evidence="2">Single-pass type IV membrane protein</topology>
    </subcellularLocation>
</comment>
<dbReference type="GO" id="GO:0000149">
    <property type="term" value="F:SNARE binding"/>
    <property type="evidence" value="ECO:0007669"/>
    <property type="project" value="TreeGrafter"/>
</dbReference>
<keyword evidence="6 13" id="KW-1133">Transmembrane helix</keyword>
<feature type="transmembrane region" description="Helical" evidence="13">
    <location>
        <begin position="221"/>
        <end position="241"/>
    </location>
</feature>
<evidence type="ECO:0000256" key="9">
    <source>
        <dbReference type="ARBA" id="ARBA00037983"/>
    </source>
</evidence>
<evidence type="ECO:0000256" key="6">
    <source>
        <dbReference type="ARBA" id="ARBA00022989"/>
    </source>
</evidence>
<feature type="compositionally biased region" description="Polar residues" evidence="12">
    <location>
        <begin position="123"/>
        <end position="142"/>
    </location>
</feature>
<evidence type="ECO:0000256" key="10">
    <source>
        <dbReference type="ARBA" id="ARBA00040957"/>
    </source>
</evidence>
<dbReference type="InterPro" id="IPR027027">
    <property type="entry name" value="GOSR2/Membrin/Bos1"/>
</dbReference>
<dbReference type="GO" id="GO:0005484">
    <property type="term" value="F:SNAP receptor activity"/>
    <property type="evidence" value="ECO:0007669"/>
    <property type="project" value="InterPro"/>
</dbReference>
<protein>
    <recommendedName>
        <fullName evidence="10 11">Protein transport protein BOS1</fullName>
    </recommendedName>
</protein>
<dbReference type="GO" id="GO:0031201">
    <property type="term" value="C:SNARE complex"/>
    <property type="evidence" value="ECO:0007669"/>
    <property type="project" value="TreeGrafter"/>
</dbReference>
<evidence type="ECO:0000256" key="12">
    <source>
        <dbReference type="SAM" id="MobiDB-lite"/>
    </source>
</evidence>
<name>A0A8K0UET6_9AGAR</name>
<evidence type="ECO:0000256" key="7">
    <source>
        <dbReference type="ARBA" id="ARBA00023034"/>
    </source>
</evidence>
<reference evidence="14" key="1">
    <citation type="journal article" date="2021" name="New Phytol.">
        <title>Evolutionary innovations through gain and loss of genes in the ectomycorrhizal Boletales.</title>
        <authorList>
            <person name="Wu G."/>
            <person name="Miyauchi S."/>
            <person name="Morin E."/>
            <person name="Kuo A."/>
            <person name="Drula E."/>
            <person name="Varga T."/>
            <person name="Kohler A."/>
            <person name="Feng B."/>
            <person name="Cao Y."/>
            <person name="Lipzen A."/>
            <person name="Daum C."/>
            <person name="Hundley H."/>
            <person name="Pangilinan J."/>
            <person name="Johnson J."/>
            <person name="Barry K."/>
            <person name="LaButti K."/>
            <person name="Ng V."/>
            <person name="Ahrendt S."/>
            <person name="Min B."/>
            <person name="Choi I.G."/>
            <person name="Park H."/>
            <person name="Plett J.M."/>
            <person name="Magnuson J."/>
            <person name="Spatafora J.W."/>
            <person name="Nagy L.G."/>
            <person name="Henrissat B."/>
            <person name="Grigoriev I.V."/>
            <person name="Yang Z.L."/>
            <person name="Xu J."/>
            <person name="Martin F.M."/>
        </authorList>
    </citation>
    <scope>NUCLEOTIDE SEQUENCE</scope>
    <source>
        <strain evidence="14">KKN 215</strain>
    </source>
</reference>
<feature type="region of interest" description="Disordered" evidence="12">
    <location>
        <begin position="94"/>
        <end position="146"/>
    </location>
</feature>
<evidence type="ECO:0000256" key="4">
    <source>
        <dbReference type="ARBA" id="ARBA00022692"/>
    </source>
</evidence>
<comment type="function">
    <text evidence="11">SNARE required for protein transport between the ER and the Golgi complex.</text>
</comment>
<keyword evidence="3 11" id="KW-0813">Transport</keyword>
<dbReference type="GO" id="GO:0006906">
    <property type="term" value="P:vesicle fusion"/>
    <property type="evidence" value="ECO:0007669"/>
    <property type="project" value="TreeGrafter"/>
</dbReference>
<evidence type="ECO:0000256" key="2">
    <source>
        <dbReference type="ARBA" id="ARBA00004409"/>
    </source>
</evidence>
<evidence type="ECO:0000256" key="1">
    <source>
        <dbReference type="ARBA" id="ARBA00004163"/>
    </source>
</evidence>
<dbReference type="GO" id="GO:0005789">
    <property type="term" value="C:endoplasmic reticulum membrane"/>
    <property type="evidence" value="ECO:0007669"/>
    <property type="project" value="UniProtKB-SubCell"/>
</dbReference>
<dbReference type="PANTHER" id="PTHR21230">
    <property type="entry name" value="VESICLE TRANSPORT V-SNARE PROTEIN VTI1-RELATED"/>
    <property type="match status" value="1"/>
</dbReference>
<dbReference type="AlphaFoldDB" id="A0A8K0UET6"/>
<evidence type="ECO:0000256" key="13">
    <source>
        <dbReference type="SAM" id="Phobius"/>
    </source>
</evidence>
<comment type="similarity">
    <text evidence="9 11">Belongs to the BOS1 family.</text>
</comment>
<dbReference type="GO" id="GO:0012507">
    <property type="term" value="C:ER to Golgi transport vesicle membrane"/>
    <property type="evidence" value="ECO:0007669"/>
    <property type="project" value="TreeGrafter"/>
</dbReference>
<dbReference type="GO" id="GO:0000139">
    <property type="term" value="C:Golgi membrane"/>
    <property type="evidence" value="ECO:0007669"/>
    <property type="project" value="UniProtKB-SubCell"/>
</dbReference>
<dbReference type="PIRSF" id="PIRSF028865">
    <property type="entry name" value="Membrin-2"/>
    <property type="match status" value="1"/>
</dbReference>
<dbReference type="PANTHER" id="PTHR21230:SF1">
    <property type="entry name" value="GOLGI SNAP RECEPTOR COMPLEX MEMBER 2"/>
    <property type="match status" value="1"/>
</dbReference>
<accession>A0A8K0UET6</accession>
<sequence length="242" mass="27412">MNSLYTLGVRQTNSIQADLERLRNGDMSASLLGQISASLSAMSRTVDDYDSMAKREIIKAKQEKAMMRVAKFRSDYTDLRLQFERLKGEQEAAARSELLGSSSSSSMPHSPLPGDSRRRFLGGQQSSLSDVSESPFRGQTPQPMMADAREQHALREHTFIHNTDARLDDFIAQGRAVLDDLVDQRTMLKGTQRRLLDAANTLGLSRNVIGWIEKRSTQDMYIFYAGAIFTFFCFWLIWHYLG</sequence>
<evidence type="ECO:0000313" key="15">
    <source>
        <dbReference type="Proteomes" id="UP000813824"/>
    </source>
</evidence>